<sequence length="149" mass="16398">MMQPNHIKAHNQLSRRSRSAPSSTSYFSHSSSRPSISFSSFFVTLVLSCLLFLMVSATFSDAAAIPPGASTATGTKGKGRDHGYAKQAVINKRNFTPPEGHDWKESDGRNVNTLPVEPNRPMKRRDVKRAYTPPGCGDQYDKGQPHATY</sequence>
<feature type="compositionally biased region" description="Basic residues" evidence="1">
    <location>
        <begin position="7"/>
        <end position="18"/>
    </location>
</feature>
<feature type="region of interest" description="Disordered" evidence="1">
    <location>
        <begin position="89"/>
        <end position="149"/>
    </location>
</feature>
<keyword evidence="3" id="KW-1185">Reference proteome</keyword>
<dbReference type="EMBL" id="MCFF01000027">
    <property type="protein sequence ID" value="ORZ11632.1"/>
    <property type="molecule type" value="Genomic_DNA"/>
</dbReference>
<evidence type="ECO:0000313" key="3">
    <source>
        <dbReference type="Proteomes" id="UP000193648"/>
    </source>
</evidence>
<dbReference type="InParanoid" id="A0A1Y2GHZ2"/>
<feature type="compositionally biased region" description="Low complexity" evidence="1">
    <location>
        <begin position="19"/>
        <end position="34"/>
    </location>
</feature>
<organism evidence="2 3">
    <name type="scientific">Lobosporangium transversale</name>
    <dbReference type="NCBI Taxonomy" id="64571"/>
    <lineage>
        <taxon>Eukaryota</taxon>
        <taxon>Fungi</taxon>
        <taxon>Fungi incertae sedis</taxon>
        <taxon>Mucoromycota</taxon>
        <taxon>Mortierellomycotina</taxon>
        <taxon>Mortierellomycetes</taxon>
        <taxon>Mortierellales</taxon>
        <taxon>Mortierellaceae</taxon>
        <taxon>Lobosporangium</taxon>
    </lineage>
</organism>
<feature type="region of interest" description="Disordered" evidence="1">
    <location>
        <begin position="1"/>
        <end position="34"/>
    </location>
</feature>
<gene>
    <name evidence="2" type="ORF">BCR41DRAFT_423371</name>
</gene>
<dbReference type="RefSeq" id="XP_021879729.1">
    <property type="nucleotide sequence ID" value="XM_022030293.1"/>
</dbReference>
<name>A0A1Y2GHZ2_9FUNG</name>
<feature type="compositionally biased region" description="Basic and acidic residues" evidence="1">
    <location>
        <begin position="139"/>
        <end position="149"/>
    </location>
</feature>
<dbReference type="Proteomes" id="UP000193648">
    <property type="component" value="Unassembled WGS sequence"/>
</dbReference>
<dbReference type="AlphaFoldDB" id="A0A1Y2GHZ2"/>
<proteinExistence type="predicted"/>
<evidence type="ECO:0000256" key="1">
    <source>
        <dbReference type="SAM" id="MobiDB-lite"/>
    </source>
</evidence>
<comment type="caution">
    <text evidence="2">The sequence shown here is derived from an EMBL/GenBank/DDBJ whole genome shotgun (WGS) entry which is preliminary data.</text>
</comment>
<evidence type="ECO:0000313" key="2">
    <source>
        <dbReference type="EMBL" id="ORZ11632.1"/>
    </source>
</evidence>
<protein>
    <submittedName>
        <fullName evidence="2">Uncharacterized protein</fullName>
    </submittedName>
</protein>
<feature type="compositionally biased region" description="Basic and acidic residues" evidence="1">
    <location>
        <begin position="99"/>
        <end position="108"/>
    </location>
</feature>
<reference evidence="2 3" key="1">
    <citation type="submission" date="2016-07" db="EMBL/GenBank/DDBJ databases">
        <title>Pervasive Adenine N6-methylation of Active Genes in Fungi.</title>
        <authorList>
            <consortium name="DOE Joint Genome Institute"/>
            <person name="Mondo S.J."/>
            <person name="Dannebaum R.O."/>
            <person name="Kuo R.C."/>
            <person name="Labutti K."/>
            <person name="Haridas S."/>
            <person name="Kuo A."/>
            <person name="Salamov A."/>
            <person name="Ahrendt S.R."/>
            <person name="Lipzen A."/>
            <person name="Sullivan W."/>
            <person name="Andreopoulos W.B."/>
            <person name="Clum A."/>
            <person name="Lindquist E."/>
            <person name="Daum C."/>
            <person name="Ramamoorthy G.K."/>
            <person name="Gryganskyi A."/>
            <person name="Culley D."/>
            <person name="Magnuson J.K."/>
            <person name="James T.Y."/>
            <person name="O'Malley M.A."/>
            <person name="Stajich J.E."/>
            <person name="Spatafora J.W."/>
            <person name="Visel A."/>
            <person name="Grigoriev I.V."/>
        </authorList>
    </citation>
    <scope>NUCLEOTIDE SEQUENCE [LARGE SCALE GENOMIC DNA]</scope>
    <source>
        <strain evidence="2 3">NRRL 3116</strain>
    </source>
</reference>
<feature type="region of interest" description="Disordered" evidence="1">
    <location>
        <begin position="64"/>
        <end position="83"/>
    </location>
</feature>
<dbReference type="GeneID" id="33572135"/>
<accession>A0A1Y2GHZ2</accession>